<organism evidence="1 2">
    <name type="scientific">Acinetobacter phage Henu6</name>
    <dbReference type="NCBI Taxonomy" id="2500136"/>
    <lineage>
        <taxon>Viruses</taxon>
        <taxon>Duplodnaviria</taxon>
        <taxon>Heunggongvirae</taxon>
        <taxon>Uroviricota</taxon>
        <taxon>Caudoviricetes</taxon>
        <taxon>Pantevenvirales</taxon>
        <taxon>Straboviridae</taxon>
        <taxon>Twarogvirinae</taxon>
        <taxon>Zedzedvirus</taxon>
        <taxon>Zedzedvirus zz1</taxon>
    </lineage>
</organism>
<dbReference type="EMBL" id="MK240351">
    <property type="protein sequence ID" value="QAU03991.1"/>
    <property type="molecule type" value="Genomic_DNA"/>
</dbReference>
<name>A0A410T5J2_9CAUD</name>
<evidence type="ECO:0000313" key="1">
    <source>
        <dbReference type="EMBL" id="QAU03991.1"/>
    </source>
</evidence>
<accession>A0A410T5J2</accession>
<gene>
    <name evidence="1" type="ORF">Henu6_gp188</name>
</gene>
<evidence type="ECO:0000313" key="2">
    <source>
        <dbReference type="Proteomes" id="UP000289169"/>
    </source>
</evidence>
<sequence>MKIKAVLLSLLFLVSPGVFAWEQLTPSLYAIYGTKIDQSKPTAVLMPFAEIVYDRDSDNFGISFINSKGVRQVVRYGIFNMRTCGINTTGAISGTSLIDIPSRDQMDNLFIDCKRPMFFRVWDTANEHVTYKFENAGPLPEQK</sequence>
<proteinExistence type="predicted"/>
<protein>
    <submittedName>
        <fullName evidence="1">Uncharacterized protein</fullName>
    </submittedName>
</protein>
<dbReference type="Proteomes" id="UP000289169">
    <property type="component" value="Segment"/>
</dbReference>
<reference evidence="1 2" key="1">
    <citation type="submission" date="2018-11" db="EMBL/GenBank/DDBJ databases">
        <authorList>
            <person name="Teng T."/>
        </authorList>
    </citation>
    <scope>NUCLEOTIDE SEQUENCE [LARGE SCALE GENOMIC DNA]</scope>
</reference>